<sequence length="422" mass="45999">MKKMKQLIGLILLSFTLMGCQPPSSADPELSKAPQTEKAASHADGQKNESSVAGEKQKKANQELGQLQVHYIDAGQADATLFEFADKDQTYHILYDTGDWNKDDVVHYLQKQGIDQLDLVIVSHPDADHIGQLAKIIDHFDVEEVWMSGNTSTSDTYQQALKAIDEQGIGYYEPRMGETFDIGPLGIRILYPEEITGKTNEESLSMMASYGETDFLFTGDASKTSELNMIASGEDLQAEILSLGHHGSNTASHPDFIDAVDPEIAIYSAGKDNSYGHPHQEVVSLMKQQHIPLYGTDVDGTITVTTDGKDYQLTTEKSGKTTKPAASKNNDASSKTAASSASSNETRAEEQKEQVKDDQVDLNQASIEELQTIVHIGPSRAQEIVKNRPFKSLDDLLQIEGIGPSRLEAIKQEGKAAIGGGN</sequence>
<dbReference type="GO" id="GO:0003677">
    <property type="term" value="F:DNA binding"/>
    <property type="evidence" value="ECO:0007669"/>
    <property type="project" value="InterPro"/>
</dbReference>
<dbReference type="GO" id="GO:0006281">
    <property type="term" value="P:DNA repair"/>
    <property type="evidence" value="ECO:0007669"/>
    <property type="project" value="InterPro"/>
</dbReference>
<dbReference type="AlphaFoldDB" id="A0A1I3BMG5"/>
<accession>A0A1I3BMG5</accession>
<dbReference type="SMART" id="SM00278">
    <property type="entry name" value="HhH1"/>
    <property type="match status" value="2"/>
</dbReference>
<dbReference type="PANTHER" id="PTHR30619:SF7">
    <property type="entry name" value="BETA-LACTAMASE DOMAIN PROTEIN"/>
    <property type="match status" value="1"/>
</dbReference>
<dbReference type="InterPro" id="IPR036866">
    <property type="entry name" value="RibonucZ/Hydroxyglut_hydro"/>
</dbReference>
<feature type="region of interest" description="Disordered" evidence="1">
    <location>
        <begin position="23"/>
        <end position="59"/>
    </location>
</feature>
<dbReference type="EMBL" id="FOQE01000007">
    <property type="protein sequence ID" value="SFH62961.1"/>
    <property type="molecule type" value="Genomic_DNA"/>
</dbReference>
<evidence type="ECO:0000259" key="4">
    <source>
        <dbReference type="SMART" id="SM00849"/>
    </source>
</evidence>
<evidence type="ECO:0000313" key="6">
    <source>
        <dbReference type="Proteomes" id="UP000198668"/>
    </source>
</evidence>
<organism evidence="5 6">
    <name type="scientific">Pisciglobus halotolerans</name>
    <dbReference type="NCBI Taxonomy" id="745365"/>
    <lineage>
        <taxon>Bacteria</taxon>
        <taxon>Bacillati</taxon>
        <taxon>Bacillota</taxon>
        <taxon>Bacilli</taxon>
        <taxon>Lactobacillales</taxon>
        <taxon>Carnobacteriaceae</taxon>
    </lineage>
</organism>
<dbReference type="SUPFAM" id="SSF56281">
    <property type="entry name" value="Metallo-hydrolase/oxidoreductase"/>
    <property type="match status" value="1"/>
</dbReference>
<dbReference type="InterPro" id="IPR003583">
    <property type="entry name" value="Hlx-hairpin-Hlx_DNA-bd_motif"/>
</dbReference>
<keyword evidence="6" id="KW-1185">Reference proteome</keyword>
<dbReference type="SMART" id="SM00849">
    <property type="entry name" value="Lactamase_B"/>
    <property type="match status" value="1"/>
</dbReference>
<reference evidence="5 6" key="1">
    <citation type="submission" date="2016-10" db="EMBL/GenBank/DDBJ databases">
        <authorList>
            <person name="de Groot N.N."/>
        </authorList>
    </citation>
    <scope>NUCLEOTIDE SEQUENCE [LARGE SCALE GENOMIC DNA]</scope>
    <source>
        <strain evidence="5 6">DSM 27630</strain>
    </source>
</reference>
<feature type="signal peptide" evidence="2">
    <location>
        <begin position="1"/>
        <end position="26"/>
    </location>
</feature>
<dbReference type="InterPro" id="IPR010994">
    <property type="entry name" value="RuvA_2-like"/>
</dbReference>
<feature type="domain" description="Helix-hairpin-helix DNA-binding motif class 1" evidence="3">
    <location>
        <begin position="394"/>
        <end position="413"/>
    </location>
</feature>
<proteinExistence type="predicted"/>
<feature type="compositionally biased region" description="Low complexity" evidence="1">
    <location>
        <begin position="325"/>
        <end position="345"/>
    </location>
</feature>
<dbReference type="InterPro" id="IPR035681">
    <property type="entry name" value="ComA-like_MBL"/>
</dbReference>
<evidence type="ECO:0000313" key="5">
    <source>
        <dbReference type="EMBL" id="SFH62961.1"/>
    </source>
</evidence>
<gene>
    <name evidence="5" type="ORF">SAMN04489868_10775</name>
</gene>
<dbReference type="Gene3D" id="1.10.150.320">
    <property type="entry name" value="Photosystem II 12 kDa extrinsic protein"/>
    <property type="match status" value="1"/>
</dbReference>
<feature type="chain" id="PRO_5011784747" evidence="2">
    <location>
        <begin position="27"/>
        <end position="422"/>
    </location>
</feature>
<dbReference type="InterPro" id="IPR001279">
    <property type="entry name" value="Metallo-B-lactamas"/>
</dbReference>
<feature type="compositionally biased region" description="Basic and acidic residues" evidence="1">
    <location>
        <begin position="346"/>
        <end position="359"/>
    </location>
</feature>
<keyword evidence="2" id="KW-0732">Signal</keyword>
<feature type="region of interest" description="Disordered" evidence="1">
    <location>
        <begin position="314"/>
        <end position="359"/>
    </location>
</feature>
<dbReference type="CDD" id="cd07731">
    <property type="entry name" value="ComA-like_MBL-fold"/>
    <property type="match status" value="1"/>
</dbReference>
<dbReference type="Proteomes" id="UP000198668">
    <property type="component" value="Unassembled WGS sequence"/>
</dbReference>
<dbReference type="InterPro" id="IPR052159">
    <property type="entry name" value="Competence_DNA_uptake"/>
</dbReference>
<dbReference type="PROSITE" id="PS51257">
    <property type="entry name" value="PROKAR_LIPOPROTEIN"/>
    <property type="match status" value="1"/>
</dbReference>
<dbReference type="OrthoDB" id="9761531at2"/>
<dbReference type="PANTHER" id="PTHR30619">
    <property type="entry name" value="DNA INTERNALIZATION/COMPETENCE PROTEIN COMEC/REC2"/>
    <property type="match status" value="1"/>
</dbReference>
<dbReference type="RefSeq" id="WP_047390749.1">
    <property type="nucleotide sequence ID" value="NZ_FOQE01000007.1"/>
</dbReference>
<dbReference type="Gene3D" id="3.60.15.10">
    <property type="entry name" value="Ribonuclease Z/Hydroxyacylglutathione hydrolase-like"/>
    <property type="match status" value="1"/>
</dbReference>
<dbReference type="Pfam" id="PF12836">
    <property type="entry name" value="HHH_3"/>
    <property type="match status" value="1"/>
</dbReference>
<evidence type="ECO:0000256" key="1">
    <source>
        <dbReference type="SAM" id="MobiDB-lite"/>
    </source>
</evidence>
<dbReference type="Pfam" id="PF00753">
    <property type="entry name" value="Lactamase_B"/>
    <property type="match status" value="1"/>
</dbReference>
<name>A0A1I3BMG5_9LACT</name>
<feature type="domain" description="Metallo-beta-lactamase" evidence="4">
    <location>
        <begin position="78"/>
        <end position="271"/>
    </location>
</feature>
<evidence type="ECO:0000259" key="3">
    <source>
        <dbReference type="SMART" id="SM00278"/>
    </source>
</evidence>
<evidence type="ECO:0000256" key="2">
    <source>
        <dbReference type="SAM" id="SignalP"/>
    </source>
</evidence>
<dbReference type="SUPFAM" id="SSF47781">
    <property type="entry name" value="RuvA domain 2-like"/>
    <property type="match status" value="1"/>
</dbReference>
<feature type="domain" description="Helix-hairpin-helix DNA-binding motif class 1" evidence="3">
    <location>
        <begin position="368"/>
        <end position="387"/>
    </location>
</feature>
<protein>
    <submittedName>
        <fullName evidence="5">Competence protein ComEA helix-hairpin-helix repeat region</fullName>
    </submittedName>
</protein>